<keyword evidence="2" id="KW-0812">Transmembrane</keyword>
<keyword evidence="2" id="KW-1133">Transmembrane helix</keyword>
<evidence type="ECO:0000313" key="3">
    <source>
        <dbReference type="EMBL" id="TSB35254.1"/>
    </source>
</evidence>
<feature type="compositionally biased region" description="Low complexity" evidence="1">
    <location>
        <begin position="156"/>
        <end position="179"/>
    </location>
</feature>
<feature type="transmembrane region" description="Helical" evidence="2">
    <location>
        <begin position="396"/>
        <end position="414"/>
    </location>
</feature>
<dbReference type="OrthoDB" id="4350222at2"/>
<reference evidence="3 4" key="1">
    <citation type="submission" date="2019-07" db="EMBL/GenBank/DDBJ databases">
        <title>Draft genome for Streptomyces benahoarensis MZ03-48.</title>
        <authorList>
            <person name="Gonzalez-Pimentel J.L."/>
        </authorList>
    </citation>
    <scope>NUCLEOTIDE SEQUENCE [LARGE SCALE GENOMIC DNA]</scope>
    <source>
        <strain evidence="3 4">MZ03-48</strain>
    </source>
</reference>
<feature type="transmembrane region" description="Helical" evidence="2">
    <location>
        <begin position="356"/>
        <end position="384"/>
    </location>
</feature>
<feature type="region of interest" description="Disordered" evidence="1">
    <location>
        <begin position="78"/>
        <end position="320"/>
    </location>
</feature>
<protein>
    <submittedName>
        <fullName evidence="3">Uncharacterized protein</fullName>
    </submittedName>
</protein>
<name>A0A553Z1E4_9ACTN</name>
<sequence>MGIESEQLVFDYLSRVGDLAQQRGLPSGARMRLVADLRAEATSRIAGQKSASVSQVKRVLARLGTPEAVVSAAESAAGVAGRSSAARAGDGPAAPPVAGAPSVPPGAHAGPSAPLGTPEPPATSGLSGKRASSSGLSGTPGPTGTSGPAEPPTPLGSADAPESSDPSGPSASRPSAPAPTDNPADGEAPRAGDGASGKVPSPRDGTRDGSRSGQWSGLFKKKDAGSGAAEAAGPRFTLAPGSAAPPHLAGADELGDGDADWWLARPEPTGRGETVPGFVGGIEIPEMWKRPGEGDDAKKAPDGTPGQGAGPEPGRPLPGLLRRALGRKQAAPAPEAPAPEPAAEEAPAARVRLSPVVTLAVVLLLAGVVLGSWLALAAGWAVTFLSRRLTHAEAKFAALGVPGLLAGGGVLWMWGRATGRWGDPIASGKMGAALLDGLPLLVRVAAVASAVFLVWRMRRWVR</sequence>
<comment type="caution">
    <text evidence="3">The sequence shown here is derived from an EMBL/GenBank/DDBJ whole genome shotgun (WGS) entry which is preliminary data.</text>
</comment>
<evidence type="ECO:0000256" key="2">
    <source>
        <dbReference type="SAM" id="Phobius"/>
    </source>
</evidence>
<organism evidence="3 4">
    <name type="scientific">Streptomyces benahoarensis</name>
    <dbReference type="NCBI Taxonomy" id="2595054"/>
    <lineage>
        <taxon>Bacteria</taxon>
        <taxon>Bacillati</taxon>
        <taxon>Actinomycetota</taxon>
        <taxon>Actinomycetes</taxon>
        <taxon>Kitasatosporales</taxon>
        <taxon>Streptomycetaceae</taxon>
        <taxon>Streptomyces</taxon>
    </lineage>
</organism>
<keyword evidence="4" id="KW-1185">Reference proteome</keyword>
<proteinExistence type="predicted"/>
<feature type="compositionally biased region" description="Low complexity" evidence="1">
    <location>
        <begin position="132"/>
        <end position="148"/>
    </location>
</feature>
<dbReference type="AlphaFoldDB" id="A0A553Z1E4"/>
<feature type="compositionally biased region" description="Basic and acidic residues" evidence="1">
    <location>
        <begin position="286"/>
        <end position="301"/>
    </location>
</feature>
<feature type="compositionally biased region" description="Low complexity" evidence="1">
    <location>
        <begin position="78"/>
        <end position="114"/>
    </location>
</feature>
<dbReference type="Proteomes" id="UP000320888">
    <property type="component" value="Unassembled WGS sequence"/>
</dbReference>
<evidence type="ECO:0000313" key="4">
    <source>
        <dbReference type="Proteomes" id="UP000320888"/>
    </source>
</evidence>
<dbReference type="RefSeq" id="WP_143942791.1">
    <property type="nucleotide sequence ID" value="NZ_VKLS01000321.1"/>
</dbReference>
<accession>A0A553Z1E4</accession>
<evidence type="ECO:0000256" key="1">
    <source>
        <dbReference type="SAM" id="MobiDB-lite"/>
    </source>
</evidence>
<dbReference type="EMBL" id="VKLS01000321">
    <property type="protein sequence ID" value="TSB35254.1"/>
    <property type="molecule type" value="Genomic_DNA"/>
</dbReference>
<gene>
    <name evidence="3" type="ORF">FNZ23_21395</name>
</gene>
<feature type="transmembrane region" description="Helical" evidence="2">
    <location>
        <begin position="434"/>
        <end position="455"/>
    </location>
</feature>
<keyword evidence="2" id="KW-0472">Membrane</keyword>